<dbReference type="InterPro" id="IPR012951">
    <property type="entry name" value="BBE"/>
</dbReference>
<evidence type="ECO:0000313" key="7">
    <source>
        <dbReference type="EMBL" id="MFD1530885.1"/>
    </source>
</evidence>
<gene>
    <name evidence="7" type="ORF">ACFSCY_15695</name>
</gene>
<reference evidence="8" key="1">
    <citation type="journal article" date="2019" name="Int. J. Syst. Evol. Microbiol.">
        <title>The Global Catalogue of Microorganisms (GCM) 10K type strain sequencing project: providing services to taxonomists for standard genome sequencing and annotation.</title>
        <authorList>
            <consortium name="The Broad Institute Genomics Platform"/>
            <consortium name="The Broad Institute Genome Sequencing Center for Infectious Disease"/>
            <person name="Wu L."/>
            <person name="Ma J."/>
        </authorList>
    </citation>
    <scope>NUCLEOTIDE SEQUENCE [LARGE SCALE GENOMIC DNA]</scope>
    <source>
        <strain evidence="8">JCM 12165</strain>
    </source>
</reference>
<dbReference type="PROSITE" id="PS51387">
    <property type="entry name" value="FAD_PCMH"/>
    <property type="match status" value="1"/>
</dbReference>
<keyword evidence="3" id="KW-0285">Flavoprotein</keyword>
<keyword evidence="8" id="KW-1185">Reference proteome</keyword>
<dbReference type="Proteomes" id="UP001597145">
    <property type="component" value="Unassembled WGS sequence"/>
</dbReference>
<dbReference type="PANTHER" id="PTHR42973:SF39">
    <property type="entry name" value="FAD-BINDING PCMH-TYPE DOMAIN-CONTAINING PROTEIN"/>
    <property type="match status" value="1"/>
</dbReference>
<comment type="similarity">
    <text evidence="2">Belongs to the oxygen-dependent FAD-linked oxidoreductase family.</text>
</comment>
<organism evidence="7 8">
    <name type="scientific">Pseudonocardia aurantiaca</name>
    <dbReference type="NCBI Taxonomy" id="75290"/>
    <lineage>
        <taxon>Bacteria</taxon>
        <taxon>Bacillati</taxon>
        <taxon>Actinomycetota</taxon>
        <taxon>Actinomycetes</taxon>
        <taxon>Pseudonocardiales</taxon>
        <taxon>Pseudonocardiaceae</taxon>
        <taxon>Pseudonocardia</taxon>
    </lineage>
</organism>
<dbReference type="InterPro" id="IPR016169">
    <property type="entry name" value="FAD-bd_PCMH_sub2"/>
</dbReference>
<dbReference type="Pfam" id="PF08031">
    <property type="entry name" value="BBE"/>
    <property type="match status" value="1"/>
</dbReference>
<evidence type="ECO:0000256" key="3">
    <source>
        <dbReference type="ARBA" id="ARBA00022630"/>
    </source>
</evidence>
<dbReference type="InterPro" id="IPR006094">
    <property type="entry name" value="Oxid_FAD_bind_N"/>
</dbReference>
<evidence type="ECO:0000256" key="5">
    <source>
        <dbReference type="ARBA" id="ARBA00023002"/>
    </source>
</evidence>
<evidence type="ECO:0000256" key="4">
    <source>
        <dbReference type="ARBA" id="ARBA00022827"/>
    </source>
</evidence>
<comment type="cofactor">
    <cofactor evidence="1">
        <name>FAD</name>
        <dbReference type="ChEBI" id="CHEBI:57692"/>
    </cofactor>
</comment>
<dbReference type="Gene3D" id="3.30.43.10">
    <property type="entry name" value="Uridine Diphospho-n-acetylenolpyruvylglucosamine Reductase, domain 2"/>
    <property type="match status" value="1"/>
</dbReference>
<dbReference type="Gene3D" id="3.40.462.20">
    <property type="match status" value="1"/>
</dbReference>
<dbReference type="SUPFAM" id="SSF56176">
    <property type="entry name" value="FAD-binding/transporter-associated domain-like"/>
    <property type="match status" value="1"/>
</dbReference>
<dbReference type="RefSeq" id="WP_343970823.1">
    <property type="nucleotide sequence ID" value="NZ_BAAAJG010000002.1"/>
</dbReference>
<sequence>MTRTAPGDTEGLRAAMSGSVLLPGEAGYDEARALWNGDFDRHPAVVACCASPSDVAAAVAFGRDNGLEIAVRGGAHSLSGASAGDDGLMIHLGPMNTVAIDPRQRRARVGGGASWAEVDAAAQAHGLAVTGGVISHTGVGGLTLGGGMGWLTNRHGLSIDNLESAEVVLADSRIVRASDSENADLFWALRGGGGNFGVVTEFEFLLHPVGPEVQFTLLFWEIERGVEGLRACRDVMASLPPDYGILIAGALAAPQAPFVPAEHHGRVGHALLMTGFGTAEEHAQAVAQVREACAPLIEFVSPLPYTQVQQLLDDSVPWGIRCYDKGLLLTELTDDAITVMTERAEEKTSPSTFMPIFALHGAMADVDEDATAFGGVRAPHYVFDLSAASTDPQVFAADRAWARSVWDAMRPFAAGSGSYVNFISDVGADERVRTSYGPEKYDRLARIKSVYDPGNLFHRNVNIKPA</sequence>
<protein>
    <submittedName>
        <fullName evidence="7">FAD-binding oxidoreductase</fullName>
    </submittedName>
</protein>
<dbReference type="PANTHER" id="PTHR42973">
    <property type="entry name" value="BINDING OXIDOREDUCTASE, PUTATIVE (AFU_ORTHOLOGUE AFUA_1G17690)-RELATED"/>
    <property type="match status" value="1"/>
</dbReference>
<evidence type="ECO:0000256" key="2">
    <source>
        <dbReference type="ARBA" id="ARBA00005466"/>
    </source>
</evidence>
<dbReference type="Gene3D" id="3.30.465.10">
    <property type="match status" value="1"/>
</dbReference>
<proteinExistence type="inferred from homology"/>
<accession>A0ABW4FKU0</accession>
<dbReference type="Pfam" id="PF01565">
    <property type="entry name" value="FAD_binding_4"/>
    <property type="match status" value="1"/>
</dbReference>
<evidence type="ECO:0000313" key="8">
    <source>
        <dbReference type="Proteomes" id="UP001597145"/>
    </source>
</evidence>
<dbReference type="InterPro" id="IPR036318">
    <property type="entry name" value="FAD-bd_PCMH-like_sf"/>
</dbReference>
<dbReference type="SUPFAM" id="SSF55103">
    <property type="entry name" value="FAD-linked oxidases, C-terminal domain"/>
    <property type="match status" value="1"/>
</dbReference>
<dbReference type="InterPro" id="IPR016167">
    <property type="entry name" value="FAD-bd_PCMH_sub1"/>
</dbReference>
<keyword evidence="5" id="KW-0560">Oxidoreductase</keyword>
<dbReference type="InterPro" id="IPR016164">
    <property type="entry name" value="FAD-linked_Oxase-like_C"/>
</dbReference>
<keyword evidence="4" id="KW-0274">FAD</keyword>
<evidence type="ECO:0000259" key="6">
    <source>
        <dbReference type="PROSITE" id="PS51387"/>
    </source>
</evidence>
<name>A0ABW4FKU0_9PSEU</name>
<comment type="caution">
    <text evidence="7">The sequence shown here is derived from an EMBL/GenBank/DDBJ whole genome shotgun (WGS) entry which is preliminary data.</text>
</comment>
<dbReference type="InterPro" id="IPR050416">
    <property type="entry name" value="FAD-linked_Oxidoreductase"/>
</dbReference>
<feature type="domain" description="FAD-binding PCMH-type" evidence="6">
    <location>
        <begin position="39"/>
        <end position="209"/>
    </location>
</feature>
<dbReference type="InterPro" id="IPR016166">
    <property type="entry name" value="FAD-bd_PCMH"/>
</dbReference>
<dbReference type="EMBL" id="JBHUCP010000009">
    <property type="protein sequence ID" value="MFD1530885.1"/>
    <property type="molecule type" value="Genomic_DNA"/>
</dbReference>
<evidence type="ECO:0000256" key="1">
    <source>
        <dbReference type="ARBA" id="ARBA00001974"/>
    </source>
</evidence>